<keyword evidence="2" id="KW-1185">Reference proteome</keyword>
<evidence type="ECO:0000313" key="1">
    <source>
        <dbReference type="EMBL" id="MDX7998605.1"/>
    </source>
</evidence>
<reference evidence="2" key="1">
    <citation type="journal article" date="2024" name="Toxins">
        <title>Genome Sequence Analysis of Native Xenorhabdus Strains Isolated from Entomopathogenic Nematodes in Argentina.</title>
        <authorList>
            <person name="Palma L."/>
            <person name="Frizzo L."/>
            <person name="Kaiser S."/>
            <person name="Berry C."/>
            <person name="Caballero P."/>
            <person name="Bode H.B."/>
            <person name="Del Valle E.E."/>
        </authorList>
    </citation>
    <scope>NUCLEOTIDE SEQUENCE [LARGE SCALE GENOMIC DNA]</scope>
    <source>
        <strain evidence="2">Reich</strain>
    </source>
</reference>
<sequence>MADFYLKIKTNLMILKDLKTQKELEIKGDFSTTRLLVGEFFNAESQLFTLLKRHGFRKGLRRFLDWNHRVIIHPLDQSEGGLCPVETRILQEVTHRGFRGHIRKMVIHQGERLLSDSEVKAELNKRLPKKSA</sequence>
<name>A0ABU4SIX2_9GAMM</name>
<protein>
    <submittedName>
        <fullName evidence="1">Uncharacterized protein</fullName>
    </submittedName>
</protein>
<organism evidence="1 2">
    <name type="scientific">Xenorhabdus littoralis</name>
    <dbReference type="NCBI Taxonomy" id="2582835"/>
    <lineage>
        <taxon>Bacteria</taxon>
        <taxon>Pseudomonadati</taxon>
        <taxon>Pseudomonadota</taxon>
        <taxon>Gammaproteobacteria</taxon>
        <taxon>Enterobacterales</taxon>
        <taxon>Morganellaceae</taxon>
        <taxon>Xenorhabdus</taxon>
    </lineage>
</organism>
<dbReference type="Proteomes" id="UP001271640">
    <property type="component" value="Unassembled WGS sequence"/>
</dbReference>
<comment type="caution">
    <text evidence="1">The sequence shown here is derived from an EMBL/GenBank/DDBJ whole genome shotgun (WGS) entry which is preliminary data.</text>
</comment>
<dbReference type="EMBL" id="VCDP01000016">
    <property type="protein sequence ID" value="MDX7998605.1"/>
    <property type="molecule type" value="Genomic_DNA"/>
</dbReference>
<dbReference type="RefSeq" id="WP_319925343.1">
    <property type="nucleotide sequence ID" value="NZ_VCDP01000016.1"/>
</dbReference>
<accession>A0ABU4SIX2</accession>
<evidence type="ECO:0000313" key="2">
    <source>
        <dbReference type="Proteomes" id="UP001271640"/>
    </source>
</evidence>
<proteinExistence type="predicted"/>
<gene>
    <name evidence="1" type="ORF">FE394_05220</name>
</gene>